<gene>
    <name evidence="3" type="ORF">ABIG07_004123</name>
    <name evidence="2" type="ORF">CIT37_03615</name>
</gene>
<accession>A0A2U8P184</accession>
<dbReference type="AlphaFoldDB" id="A0A2U8P184"/>
<evidence type="ECO:0000313" key="2">
    <source>
        <dbReference type="EMBL" id="AWL91452.1"/>
    </source>
</evidence>
<keyword evidence="5" id="KW-1185">Reference proteome</keyword>
<name>A0A2U8P184_9BRAD</name>
<dbReference type="KEGG" id="bot:CIT37_03615"/>
<dbReference type="GeneID" id="92969746"/>
<evidence type="ECO:0000256" key="1">
    <source>
        <dbReference type="SAM" id="MobiDB-lite"/>
    </source>
</evidence>
<evidence type="ECO:0000313" key="3">
    <source>
        <dbReference type="EMBL" id="MEY9455175.1"/>
    </source>
</evidence>
<dbReference type="OrthoDB" id="7615137at2"/>
<reference evidence="3 5" key="4">
    <citation type="submission" date="2024-07" db="EMBL/GenBank/DDBJ databases">
        <title>Genomic Encyclopedia of Type Strains, Phase V (KMG-V): Genome sequencing to study the core and pangenomes of soil and plant-associated prokaryotes.</title>
        <authorList>
            <person name="Whitman W."/>
        </authorList>
    </citation>
    <scope>NUCLEOTIDE SEQUENCE [LARGE SCALE GENOMIC DNA]</scope>
    <source>
        <strain evidence="3 5">USDA 152</strain>
    </source>
</reference>
<feature type="compositionally biased region" description="Basic and acidic residues" evidence="1">
    <location>
        <begin position="82"/>
        <end position="94"/>
    </location>
</feature>
<sequence>MTTFLDDRRLGGAASAILAHKQPNSDSSREARERLAPVIEQHYNLSQRIRLKADGLALWVKAVLSATIGSRGVSRPPRNVARPRDREDLRKKRGGDRGIRESFFVRPRFVSRHFLSAIESLSGALAIRIALPGARLGPHA</sequence>
<dbReference type="Proteomes" id="UP000215703">
    <property type="component" value="Chromosome"/>
</dbReference>
<dbReference type="RefSeq" id="WP_028143521.1">
    <property type="nucleotide sequence ID" value="NZ_AP021854.1"/>
</dbReference>
<evidence type="ECO:0000313" key="5">
    <source>
        <dbReference type="Proteomes" id="UP001565369"/>
    </source>
</evidence>
<proteinExistence type="predicted"/>
<reference evidence="2 4" key="1">
    <citation type="journal article" date="2014" name="Int. J. Syst. Evol. Microbiol.">
        <title>Bradyrhizobium ottawaense sp. nov., a symbiotic nitrogen fixing bacterium from root nodules of soybeans in Canada.</title>
        <authorList>
            <person name="Yu X."/>
            <person name="Cloutier S."/>
            <person name="Tambong J.T."/>
            <person name="Bromfield E.S."/>
        </authorList>
    </citation>
    <scope>NUCLEOTIDE SEQUENCE [LARGE SCALE GENOMIC DNA]</scope>
    <source>
        <strain evidence="2 4">OO99</strain>
    </source>
</reference>
<reference evidence="2" key="3">
    <citation type="journal article" date="2018" name="Microbiol. Resour. Announc.">
        <title>Complete Genome Sequence of Bradyrhizobium ottawaense OO99(T), an Efficient Nitrogen-Fixing Symbiont of Soybean.</title>
        <authorList>
            <person name="Nguyen H.D.T."/>
            <person name="Cloutier S."/>
            <person name="Bromfield E.S.P."/>
        </authorList>
    </citation>
    <scope>NUCLEOTIDE SEQUENCE</scope>
    <source>
        <strain evidence="2">OO99</strain>
    </source>
</reference>
<evidence type="ECO:0000313" key="4">
    <source>
        <dbReference type="Proteomes" id="UP000215703"/>
    </source>
</evidence>
<feature type="region of interest" description="Disordered" evidence="1">
    <location>
        <begin position="70"/>
        <end position="94"/>
    </location>
</feature>
<protein>
    <submittedName>
        <fullName evidence="2">Uncharacterized protein</fullName>
    </submittedName>
</protein>
<accession>A0A5H2Z980</accession>
<organism evidence="2 4">
    <name type="scientific">Bradyrhizobium ottawaense</name>
    <dbReference type="NCBI Taxonomy" id="931866"/>
    <lineage>
        <taxon>Bacteria</taxon>
        <taxon>Pseudomonadati</taxon>
        <taxon>Pseudomonadota</taxon>
        <taxon>Alphaproteobacteria</taxon>
        <taxon>Hyphomicrobiales</taxon>
        <taxon>Nitrobacteraceae</taxon>
        <taxon>Bradyrhizobium</taxon>
    </lineage>
</organism>
<dbReference type="Proteomes" id="UP001565369">
    <property type="component" value="Unassembled WGS sequence"/>
</dbReference>
<dbReference type="EMBL" id="CP029425">
    <property type="protein sequence ID" value="AWL91452.1"/>
    <property type="molecule type" value="Genomic_DNA"/>
</dbReference>
<dbReference type="EMBL" id="JBGBZJ010000003">
    <property type="protein sequence ID" value="MEY9455175.1"/>
    <property type="molecule type" value="Genomic_DNA"/>
</dbReference>
<reference evidence="2 4" key="2">
    <citation type="journal article" date="2017" name="Syst. Appl. Microbiol.">
        <title>Soybeans inoculated with root zone soils of Canadian native legumes harbour diverse and novel Bradyrhizobium spp. that possess agricultural potential.</title>
        <authorList>
            <person name="Bromfield E.S.P."/>
            <person name="Cloutier S."/>
            <person name="Tambong J.T."/>
            <person name="Tran Thi T.V."/>
        </authorList>
    </citation>
    <scope>NUCLEOTIDE SEQUENCE [LARGE SCALE GENOMIC DNA]</scope>
    <source>
        <strain evidence="2 4">OO99</strain>
    </source>
</reference>